<organism evidence="4">
    <name type="scientific">Brassica campestris</name>
    <name type="common">Field mustard</name>
    <dbReference type="NCBI Taxonomy" id="3711"/>
    <lineage>
        <taxon>Eukaryota</taxon>
        <taxon>Viridiplantae</taxon>
        <taxon>Streptophyta</taxon>
        <taxon>Embryophyta</taxon>
        <taxon>Tracheophyta</taxon>
        <taxon>Spermatophyta</taxon>
        <taxon>Magnoliopsida</taxon>
        <taxon>eudicotyledons</taxon>
        <taxon>Gunneridae</taxon>
        <taxon>Pentapetalae</taxon>
        <taxon>rosids</taxon>
        <taxon>malvids</taxon>
        <taxon>Brassicales</taxon>
        <taxon>Brassicaceae</taxon>
        <taxon>Brassiceae</taxon>
        <taxon>Brassica</taxon>
    </lineage>
</organism>
<evidence type="ECO:0000259" key="2">
    <source>
        <dbReference type="PROSITE" id="PS50102"/>
    </source>
</evidence>
<dbReference type="InterPro" id="IPR000504">
    <property type="entry name" value="RRM_dom"/>
</dbReference>
<dbReference type="GO" id="GO:0003723">
    <property type="term" value="F:RNA binding"/>
    <property type="evidence" value="ECO:0007669"/>
    <property type="project" value="UniProtKB-UniRule"/>
</dbReference>
<dbReference type="EMBL" id="LR031572">
    <property type="protein sequence ID" value="VDC83083.1"/>
    <property type="molecule type" value="Genomic_DNA"/>
</dbReference>
<dbReference type="AlphaFoldDB" id="A0A3P6A796"/>
<protein>
    <recommendedName>
        <fullName evidence="2">RRM domain-containing protein</fullName>
    </recommendedName>
</protein>
<dbReference type="Proteomes" id="UP000694005">
    <property type="component" value="Chromosome A03"/>
</dbReference>
<dbReference type="InterPro" id="IPR012677">
    <property type="entry name" value="Nucleotide-bd_a/b_plait_sf"/>
</dbReference>
<dbReference type="SUPFAM" id="SSF54928">
    <property type="entry name" value="RNA-binding domain, RBD"/>
    <property type="match status" value="1"/>
</dbReference>
<dbReference type="PANTHER" id="PTHR48034">
    <property type="entry name" value="TRANSFORMER-2 SEX-DETERMINING PROTEIN-RELATED"/>
    <property type="match status" value="1"/>
</dbReference>
<sequence length="66" mass="7569">MVRNFPFSTSEDFLQKEFSAFGEIAEVKLLKDESMKRSKGCAFIQFTSQDDAFLKPAHIIHNTPSR</sequence>
<keyword evidence="1" id="KW-0694">RNA-binding</keyword>
<dbReference type="PROSITE" id="PS50102">
    <property type="entry name" value="RRM"/>
    <property type="match status" value="1"/>
</dbReference>
<reference evidence="4" key="1">
    <citation type="submission" date="2018-11" db="EMBL/GenBank/DDBJ databases">
        <authorList>
            <consortium name="Genoscope - CEA"/>
            <person name="William W."/>
        </authorList>
    </citation>
    <scope>NUCLEOTIDE SEQUENCE</scope>
</reference>
<dbReference type="InterPro" id="IPR035979">
    <property type="entry name" value="RBD_domain_sf"/>
</dbReference>
<proteinExistence type="predicted"/>
<dbReference type="Gramene" id="A03p52800.2_BraZ1">
    <property type="protein sequence ID" value="A03p52800.2_BraZ1.CDS"/>
    <property type="gene ID" value="A03g52800.2_BraZ1"/>
</dbReference>
<accession>A0A3P6A796</accession>
<dbReference type="InterPro" id="IPR050441">
    <property type="entry name" value="RBM"/>
</dbReference>
<feature type="domain" description="RRM" evidence="2">
    <location>
        <begin position="1"/>
        <end position="52"/>
    </location>
</feature>
<dbReference type="Gene3D" id="3.30.70.330">
    <property type="match status" value="1"/>
</dbReference>
<evidence type="ECO:0000313" key="3">
    <source>
        <dbReference type="EMBL" id="CAG7883937.1"/>
    </source>
</evidence>
<evidence type="ECO:0000256" key="1">
    <source>
        <dbReference type="PROSITE-ProRule" id="PRU00176"/>
    </source>
</evidence>
<evidence type="ECO:0000313" key="4">
    <source>
        <dbReference type="EMBL" id="VDC83083.1"/>
    </source>
</evidence>
<dbReference type="Pfam" id="PF00076">
    <property type="entry name" value="RRM_1"/>
    <property type="match status" value="1"/>
</dbReference>
<dbReference type="EMBL" id="LS974619">
    <property type="protein sequence ID" value="CAG7883937.1"/>
    <property type="molecule type" value="Genomic_DNA"/>
</dbReference>
<name>A0A3P6A796_BRACM</name>
<gene>
    <name evidence="4" type="ORF">BRAA03T14301Z</name>
    <name evidence="3" type="ORF">BRAPAZ1V2_A03P52800.2</name>
</gene>